<sequence>MAIIKTYKIIRNF</sequence>
<dbReference type="Proteomes" id="UP001595075">
    <property type="component" value="Unassembled WGS sequence"/>
</dbReference>
<gene>
    <name evidence="1" type="ORF">VTL71DRAFT_5002</name>
</gene>
<keyword evidence="2" id="KW-1185">Reference proteome</keyword>
<comment type="caution">
    <text evidence="1">The sequence shown here is derived from an EMBL/GenBank/DDBJ whole genome shotgun (WGS) entry which is preliminary data.</text>
</comment>
<dbReference type="EMBL" id="JAZHXI010000015">
    <property type="protein sequence ID" value="KAL2063198.1"/>
    <property type="molecule type" value="Genomic_DNA"/>
</dbReference>
<accession>A0ABR4BZW7</accession>
<reference evidence="1 2" key="1">
    <citation type="journal article" date="2024" name="Commun. Biol.">
        <title>Comparative genomic analysis of thermophilic fungi reveals convergent evolutionary adaptations and gene losses.</title>
        <authorList>
            <person name="Steindorff A.S."/>
            <person name="Aguilar-Pontes M.V."/>
            <person name="Robinson A.J."/>
            <person name="Andreopoulos B."/>
            <person name="LaButti K."/>
            <person name="Kuo A."/>
            <person name="Mondo S."/>
            <person name="Riley R."/>
            <person name="Otillar R."/>
            <person name="Haridas S."/>
            <person name="Lipzen A."/>
            <person name="Grimwood J."/>
            <person name="Schmutz J."/>
            <person name="Clum A."/>
            <person name="Reid I.D."/>
            <person name="Moisan M.C."/>
            <person name="Butler G."/>
            <person name="Nguyen T.T.M."/>
            <person name="Dewar K."/>
            <person name="Conant G."/>
            <person name="Drula E."/>
            <person name="Henrissat B."/>
            <person name="Hansel C."/>
            <person name="Singer S."/>
            <person name="Hutchinson M.I."/>
            <person name="de Vries R.P."/>
            <person name="Natvig D.O."/>
            <person name="Powell A.J."/>
            <person name="Tsang A."/>
            <person name="Grigoriev I.V."/>
        </authorList>
    </citation>
    <scope>NUCLEOTIDE SEQUENCE [LARGE SCALE GENOMIC DNA]</scope>
    <source>
        <strain evidence="1 2">CBS 494.80</strain>
    </source>
</reference>
<evidence type="ECO:0000313" key="2">
    <source>
        <dbReference type="Proteomes" id="UP001595075"/>
    </source>
</evidence>
<proteinExistence type="predicted"/>
<name>A0ABR4BZW7_9HELO</name>
<protein>
    <submittedName>
        <fullName evidence="1">Uncharacterized protein</fullName>
    </submittedName>
</protein>
<organism evidence="1 2">
    <name type="scientific">Oculimacula yallundae</name>
    <dbReference type="NCBI Taxonomy" id="86028"/>
    <lineage>
        <taxon>Eukaryota</taxon>
        <taxon>Fungi</taxon>
        <taxon>Dikarya</taxon>
        <taxon>Ascomycota</taxon>
        <taxon>Pezizomycotina</taxon>
        <taxon>Leotiomycetes</taxon>
        <taxon>Helotiales</taxon>
        <taxon>Ploettnerulaceae</taxon>
        <taxon>Oculimacula</taxon>
    </lineage>
</organism>
<evidence type="ECO:0000313" key="1">
    <source>
        <dbReference type="EMBL" id="KAL2063198.1"/>
    </source>
</evidence>